<dbReference type="GO" id="GO:0031012">
    <property type="term" value="C:extracellular matrix"/>
    <property type="evidence" value="ECO:0007669"/>
    <property type="project" value="TreeGrafter"/>
</dbReference>
<sequence length="153" mass="17374">MPQKICNTEAGSGAWSTEATTKQAPEYKKKTLRTSSLPVPLRRPRRAHRGHQEPARAEGGDKTEGEYSLVEPDGTLRVVKYHVDGKSGFVAEVHREPGKYKPAPEPAYKKPEPSYYKPQPNYQKAEPSYYKPQPSYYKPEPSYYKPQYKTAAL</sequence>
<dbReference type="Pfam" id="PF00379">
    <property type="entry name" value="Chitin_bind_4"/>
    <property type="match status" value="1"/>
</dbReference>
<evidence type="ECO:0000256" key="2">
    <source>
        <dbReference type="PROSITE-ProRule" id="PRU00497"/>
    </source>
</evidence>
<feature type="compositionally biased region" description="Polar residues" evidence="3">
    <location>
        <begin position="1"/>
        <end position="23"/>
    </location>
</feature>
<evidence type="ECO:0000313" key="5">
    <source>
        <dbReference type="Proteomes" id="UP001152798"/>
    </source>
</evidence>
<dbReference type="Proteomes" id="UP001152798">
    <property type="component" value="Chromosome 5"/>
</dbReference>
<gene>
    <name evidence="4" type="ORF">NEZAVI_LOCUS11951</name>
</gene>
<keyword evidence="1 2" id="KW-0193">Cuticle</keyword>
<evidence type="ECO:0000256" key="3">
    <source>
        <dbReference type="SAM" id="MobiDB-lite"/>
    </source>
</evidence>
<protein>
    <submittedName>
        <fullName evidence="4">Uncharacterized protein</fullName>
    </submittedName>
</protein>
<dbReference type="GO" id="GO:0005615">
    <property type="term" value="C:extracellular space"/>
    <property type="evidence" value="ECO:0007669"/>
    <property type="project" value="TreeGrafter"/>
</dbReference>
<evidence type="ECO:0000313" key="4">
    <source>
        <dbReference type="EMBL" id="CAH1403331.1"/>
    </source>
</evidence>
<dbReference type="PANTHER" id="PTHR12236:SF46">
    <property type="entry name" value="CUTICULAR PROTEIN 30B-RELATED"/>
    <property type="match status" value="1"/>
</dbReference>
<dbReference type="PANTHER" id="PTHR12236">
    <property type="entry name" value="STRUCTURAL CONTITUENT OF CUTICLE"/>
    <property type="match status" value="1"/>
</dbReference>
<dbReference type="InterPro" id="IPR051217">
    <property type="entry name" value="Insect_Cuticle_Struc_Prot"/>
</dbReference>
<keyword evidence="5" id="KW-1185">Reference proteome</keyword>
<feature type="compositionally biased region" description="Low complexity" evidence="3">
    <location>
        <begin position="113"/>
        <end position="153"/>
    </location>
</feature>
<feature type="compositionally biased region" description="Basic and acidic residues" evidence="3">
    <location>
        <begin position="50"/>
        <end position="65"/>
    </location>
</feature>
<dbReference type="AlphaFoldDB" id="A0A9P0MU05"/>
<dbReference type="EMBL" id="OV725081">
    <property type="protein sequence ID" value="CAH1403331.1"/>
    <property type="molecule type" value="Genomic_DNA"/>
</dbReference>
<proteinExistence type="predicted"/>
<name>A0A9P0MU05_NEZVI</name>
<dbReference type="PROSITE" id="PS51155">
    <property type="entry name" value="CHIT_BIND_RR_2"/>
    <property type="match status" value="1"/>
</dbReference>
<feature type="region of interest" description="Disordered" evidence="3">
    <location>
        <begin position="1"/>
        <end position="70"/>
    </location>
</feature>
<reference evidence="4" key="1">
    <citation type="submission" date="2022-01" db="EMBL/GenBank/DDBJ databases">
        <authorList>
            <person name="King R."/>
        </authorList>
    </citation>
    <scope>NUCLEOTIDE SEQUENCE</scope>
</reference>
<organism evidence="4 5">
    <name type="scientific">Nezara viridula</name>
    <name type="common">Southern green stink bug</name>
    <name type="synonym">Cimex viridulus</name>
    <dbReference type="NCBI Taxonomy" id="85310"/>
    <lineage>
        <taxon>Eukaryota</taxon>
        <taxon>Metazoa</taxon>
        <taxon>Ecdysozoa</taxon>
        <taxon>Arthropoda</taxon>
        <taxon>Hexapoda</taxon>
        <taxon>Insecta</taxon>
        <taxon>Pterygota</taxon>
        <taxon>Neoptera</taxon>
        <taxon>Paraneoptera</taxon>
        <taxon>Hemiptera</taxon>
        <taxon>Heteroptera</taxon>
        <taxon>Panheteroptera</taxon>
        <taxon>Pentatomomorpha</taxon>
        <taxon>Pentatomoidea</taxon>
        <taxon>Pentatomidae</taxon>
        <taxon>Pentatominae</taxon>
        <taxon>Nezara</taxon>
    </lineage>
</organism>
<evidence type="ECO:0000256" key="1">
    <source>
        <dbReference type="ARBA" id="ARBA00022460"/>
    </source>
</evidence>
<accession>A0A9P0MU05</accession>
<dbReference type="InterPro" id="IPR000618">
    <property type="entry name" value="Insect_cuticle"/>
</dbReference>
<dbReference type="GO" id="GO:0042302">
    <property type="term" value="F:structural constituent of cuticle"/>
    <property type="evidence" value="ECO:0007669"/>
    <property type="project" value="UniProtKB-UniRule"/>
</dbReference>
<feature type="region of interest" description="Disordered" evidence="3">
    <location>
        <begin position="88"/>
        <end position="153"/>
    </location>
</feature>